<dbReference type="PANTHER" id="PTHR36848:SF2">
    <property type="entry name" value="SECRETED PROTEIN"/>
    <property type="match status" value="1"/>
</dbReference>
<dbReference type="NCBIfam" id="NF045579">
    <property type="entry name" value="rhamnoside_JR"/>
    <property type="match status" value="1"/>
</dbReference>
<dbReference type="GO" id="GO:0016787">
    <property type="term" value="F:hydrolase activity"/>
    <property type="evidence" value="ECO:0007669"/>
    <property type="project" value="UniProtKB-KW"/>
</dbReference>
<dbReference type="Gene3D" id="2.60.120.260">
    <property type="entry name" value="Galactose-binding domain-like"/>
    <property type="match status" value="1"/>
</dbReference>
<dbReference type="SUPFAM" id="SSF49785">
    <property type="entry name" value="Galactose-binding domain-like"/>
    <property type="match status" value="1"/>
</dbReference>
<evidence type="ECO:0000256" key="1">
    <source>
        <dbReference type="SAM" id="SignalP"/>
    </source>
</evidence>
<organism evidence="2 3">
    <name type="scientific">Flavisolibacter ginsenosidimutans</name>
    <dbReference type="NCBI Taxonomy" id="661481"/>
    <lineage>
        <taxon>Bacteria</taxon>
        <taxon>Pseudomonadati</taxon>
        <taxon>Bacteroidota</taxon>
        <taxon>Chitinophagia</taxon>
        <taxon>Chitinophagales</taxon>
        <taxon>Chitinophagaceae</taxon>
        <taxon>Flavisolibacter</taxon>
    </lineage>
</organism>
<name>A0A5B8UG12_9BACT</name>
<dbReference type="PANTHER" id="PTHR36848">
    <property type="entry name" value="DNA-BINDING PROTEIN (PUTATIVE SECRETED PROTEIN)-RELATED"/>
    <property type="match status" value="1"/>
</dbReference>
<feature type="chain" id="PRO_5022896207" evidence="1">
    <location>
        <begin position="20"/>
        <end position="939"/>
    </location>
</feature>
<feature type="signal peptide" evidence="1">
    <location>
        <begin position="1"/>
        <end position="19"/>
    </location>
</feature>
<accession>A0A5B8UG12</accession>
<dbReference type="AlphaFoldDB" id="A0A5B8UG12"/>
<evidence type="ECO:0000313" key="3">
    <source>
        <dbReference type="Proteomes" id="UP000321204"/>
    </source>
</evidence>
<dbReference type="RefSeq" id="WP_146783593.1">
    <property type="nucleotide sequence ID" value="NZ_BAABIO010000006.1"/>
</dbReference>
<reference evidence="2 3" key="1">
    <citation type="journal article" date="2015" name="Int. J. Syst. Evol. Microbiol.">
        <title>Flavisolibacter ginsenosidimutans sp. nov., with ginsenoside-converting activity isolated from soil used for cultivating ginseng.</title>
        <authorList>
            <person name="Zhao Y."/>
            <person name="Liu Q."/>
            <person name="Kang M.S."/>
            <person name="Jin F."/>
            <person name="Yu H."/>
            <person name="Im W.T."/>
        </authorList>
    </citation>
    <scope>NUCLEOTIDE SEQUENCE [LARGE SCALE GENOMIC DNA]</scope>
    <source>
        <strain evidence="2 3">Gsoil 636</strain>
    </source>
</reference>
<dbReference type="InterPro" id="IPR053161">
    <property type="entry name" value="Ulvan_degrading_GH"/>
</dbReference>
<proteinExistence type="predicted"/>
<evidence type="ECO:0000313" key="2">
    <source>
        <dbReference type="EMBL" id="QEC55256.1"/>
    </source>
</evidence>
<gene>
    <name evidence="2" type="ORF">FSB75_04825</name>
</gene>
<sequence>MLKRIFFFASTIFFLQTNAQLQWPSITTTTKPWTRWWWEGSAVNKKDLTWNLEQYQKAGLGGVEVTPIYQVYGHEAESINFLSPQWMDVFKHTLTEAKRLGLGVDLANATGWPFGGPWVKDEDASKTVYYKTYSLNAGESLNDLIQYKQEALVRTANNKPANIDNIKQPVSANKNLQDLALDQIVYPGLLPLQALMAYDEKATAIDLTSKVDKNGKLNWTAPQGKWTLYALFVGLHGKMVERAAPGGEGYAIDHFSAKAAKDYFQKFDDAFKGLNLSGLRAFFNDSYEVDDARGQANWTPLFFEEFKKRRGYDLREQLPALFGKDDKEKNARVLYDYRATIDELLLQNFTEEWKKWGASKGAMVRNQSHGSPANTLDLYNAVDIPETEGTDILRFKFATSVANVGGKPLASSESCTWLNEHFLSSWADVKKAIDLYFLGGVNHIFYHGTAYSPKDAPWPGWLFYAAVHFQPVNPQWKDFGTLNQYIARVQSFLQKGKPDNDVLLYYPIIDRYSQTGGELLQHFDGMERNFTGTDFEKVSEWMMEKGYGFDFFSDRQLQKFTSAGSAVQTGGNNYQTILLPANKLIADASFEKIIALAKSGATVLVYKNMPADIPGWNKLDARRKTFQSLLSQLSFKDSGKIKKAAIGKGAFVVSDDMEALMEAGKVRREHLDEKGLSLIRRKNNDGTIYFIDNRGAKAVNEWIPLSATASAVALFEPMFGKTGLAQWRKANNGIEVLVQLQPSESVIVQTYNASKAGAKFPYLKTAGDAQTIGSSWTLEFLNGGPTLPAKATLSKLDSWTELSDAAKAFSGTAKYTTTFAKPSGNAKTYLLDLGTVHETAEVFLNGKKLATLIGPLFQTIILATDLKATNTLEIVVANLMANRISYMDKNNLSWKIFYNTNMPARKRENVKNGLFDASSWKPLPSGLLGPVTVTPVVSE</sequence>
<dbReference type="EMBL" id="CP042433">
    <property type="protein sequence ID" value="QEC55256.1"/>
    <property type="molecule type" value="Genomic_DNA"/>
</dbReference>
<dbReference type="OrthoDB" id="9761519at2"/>
<keyword evidence="2" id="KW-0378">Hydrolase</keyword>
<keyword evidence="1" id="KW-0732">Signal</keyword>
<dbReference type="Proteomes" id="UP000321204">
    <property type="component" value="Chromosome"/>
</dbReference>
<dbReference type="InterPro" id="IPR008979">
    <property type="entry name" value="Galactose-bd-like_sf"/>
</dbReference>
<dbReference type="Pfam" id="PF17132">
    <property type="entry name" value="Glyco_hydro_106"/>
    <property type="match status" value="2"/>
</dbReference>
<protein>
    <submittedName>
        <fullName evidence="2">Glycoside hydrolase family 2 protein</fullName>
    </submittedName>
</protein>
<keyword evidence="3" id="KW-1185">Reference proteome</keyword>
<dbReference type="KEGG" id="fgg:FSB75_04825"/>